<keyword evidence="1" id="KW-0472">Membrane</keyword>
<dbReference type="EMBL" id="CAWUPB010000851">
    <property type="protein sequence ID" value="CAK7327446.1"/>
    <property type="molecule type" value="Genomic_DNA"/>
</dbReference>
<keyword evidence="1" id="KW-1133">Transmembrane helix</keyword>
<reference evidence="2 3" key="1">
    <citation type="submission" date="2024-01" db="EMBL/GenBank/DDBJ databases">
        <authorList>
            <person name="Waweru B."/>
        </authorList>
    </citation>
    <scope>NUCLEOTIDE SEQUENCE [LARGE SCALE GENOMIC DNA]</scope>
</reference>
<keyword evidence="1" id="KW-0812">Transmembrane</keyword>
<organism evidence="2 3">
    <name type="scientific">Dovyalis caffra</name>
    <dbReference type="NCBI Taxonomy" id="77055"/>
    <lineage>
        <taxon>Eukaryota</taxon>
        <taxon>Viridiplantae</taxon>
        <taxon>Streptophyta</taxon>
        <taxon>Embryophyta</taxon>
        <taxon>Tracheophyta</taxon>
        <taxon>Spermatophyta</taxon>
        <taxon>Magnoliopsida</taxon>
        <taxon>eudicotyledons</taxon>
        <taxon>Gunneridae</taxon>
        <taxon>Pentapetalae</taxon>
        <taxon>rosids</taxon>
        <taxon>fabids</taxon>
        <taxon>Malpighiales</taxon>
        <taxon>Salicaceae</taxon>
        <taxon>Flacourtieae</taxon>
        <taxon>Dovyalis</taxon>
    </lineage>
</organism>
<feature type="transmembrane region" description="Helical" evidence="1">
    <location>
        <begin position="20"/>
        <end position="38"/>
    </location>
</feature>
<evidence type="ECO:0000256" key="1">
    <source>
        <dbReference type="SAM" id="Phobius"/>
    </source>
</evidence>
<sequence length="90" mass="10062">MFGCQPFRPRGQKLLELDDMAFAFGGLVTVLSLPRFVCLQTRRCYLSSHDDRMAANNSRDPPRCPGTRCLISSKAHNVSESRPPANCGYK</sequence>
<keyword evidence="3" id="KW-1185">Reference proteome</keyword>
<gene>
    <name evidence="2" type="ORF">DCAF_LOCUS5158</name>
</gene>
<accession>A0AAV1R0C2</accession>
<protein>
    <submittedName>
        <fullName evidence="2">Uncharacterized protein</fullName>
    </submittedName>
</protein>
<comment type="caution">
    <text evidence="2">The sequence shown here is derived from an EMBL/GenBank/DDBJ whole genome shotgun (WGS) entry which is preliminary data.</text>
</comment>
<proteinExistence type="predicted"/>
<evidence type="ECO:0000313" key="3">
    <source>
        <dbReference type="Proteomes" id="UP001314170"/>
    </source>
</evidence>
<dbReference type="Proteomes" id="UP001314170">
    <property type="component" value="Unassembled WGS sequence"/>
</dbReference>
<dbReference type="AlphaFoldDB" id="A0AAV1R0C2"/>
<evidence type="ECO:0000313" key="2">
    <source>
        <dbReference type="EMBL" id="CAK7327446.1"/>
    </source>
</evidence>
<name>A0AAV1R0C2_9ROSI</name>